<dbReference type="NCBIfam" id="TIGR04336">
    <property type="entry name" value="AmmeMemoSam_B"/>
    <property type="match status" value="1"/>
</dbReference>
<dbReference type="InterPro" id="IPR027623">
    <property type="entry name" value="AmmeMemoSam_A"/>
</dbReference>
<dbReference type="Pfam" id="PF01871">
    <property type="entry name" value="AMMECR1"/>
    <property type="match status" value="1"/>
</dbReference>
<comment type="caution">
    <text evidence="3">The sequence shown here is derived from an EMBL/GenBank/DDBJ whole genome shotgun (WGS) entry which is preliminary data.</text>
</comment>
<proteinExistence type="inferred from homology"/>
<reference evidence="3" key="1">
    <citation type="submission" date="2019-11" db="EMBL/GenBank/DDBJ databases">
        <title>Microbial mats filling the niche in hypersaline microbial mats.</title>
        <authorList>
            <person name="Wong H.L."/>
            <person name="Macleod F.I."/>
            <person name="White R.A. III"/>
            <person name="Burns B.P."/>
        </authorList>
    </citation>
    <scope>NUCLEOTIDE SEQUENCE</scope>
    <source>
        <strain evidence="3">Rbin_158</strain>
    </source>
</reference>
<dbReference type="CDD" id="cd07361">
    <property type="entry name" value="MEMO_like"/>
    <property type="match status" value="1"/>
</dbReference>
<accession>A0A9D5K030</accession>
<gene>
    <name evidence="3" type="primary">amrB</name>
    <name evidence="3" type="ORF">GF339_22065</name>
</gene>
<dbReference type="Gene3D" id="3.30.1490.150">
    <property type="entry name" value="Hypothetical protein ph0010, domain 2"/>
    <property type="match status" value="1"/>
</dbReference>
<dbReference type="InterPro" id="IPR023473">
    <property type="entry name" value="AMMECR1"/>
</dbReference>
<dbReference type="PANTHER" id="PTHR11060">
    <property type="entry name" value="PROTEIN MEMO1"/>
    <property type="match status" value="1"/>
</dbReference>
<dbReference type="SUPFAM" id="SSF143447">
    <property type="entry name" value="AMMECR1-like"/>
    <property type="match status" value="1"/>
</dbReference>
<dbReference type="Gene3D" id="3.40.830.10">
    <property type="entry name" value="LigB-like"/>
    <property type="match status" value="1"/>
</dbReference>
<comment type="similarity">
    <text evidence="1">Belongs to the MEMO1 family.</text>
</comment>
<dbReference type="InterPro" id="IPR002733">
    <property type="entry name" value="AMMECR1_domain"/>
</dbReference>
<dbReference type="InterPro" id="IPR002737">
    <property type="entry name" value="MEMO1_fam"/>
</dbReference>
<dbReference type="EMBL" id="WJJP01000718">
    <property type="protein sequence ID" value="MBD3327288.1"/>
    <property type="molecule type" value="Genomic_DNA"/>
</dbReference>
<sequence>MKRLIIIGLLSVWCLAGIGAADVYAQQKRVRNALVAGQFYPGGKEALIAQIQEYLTQAEPSDLPGPLHALVAPHAGYIYSGPIAASAYRQIRHPFKRVFILASNHSSYAEVNGLSVPEYTYYATPLGEVRVSPIVRELEQDERIASVPEAHTTHIIEVHLPFLQTVLKEDFEIVPVITGRIDWDDVTRFGELFNRYVDEETLFIVSTDLSHYHPYDEAVSLDRACVRALETLDTRGVVNAELCGQGAALILLEIAKKRGWQGKILDYRNSGDTAGDKQRVVGYGAVAYYGAARQSETKRPATLSPNRLSAEERHLLLELAETTVAKYVKEQETYQPDVQHFSQFPRLTEPRGAFVTLTKQGALRGCIGNLIGQQPLYLTVRDNAIKAAAQDPRFPPVTPEELAAIEVSVSVLDPPRLLHVSQPEEYLTHLTPQDGVILVCGTQSATYLPQVWEQLPQPREFLRRLCLKGGATPDCWRNPATRLYTYGAQEFGRGE</sequence>
<dbReference type="PANTHER" id="PTHR11060:SF0">
    <property type="entry name" value="PROTEIN MEMO1"/>
    <property type="match status" value="1"/>
</dbReference>
<dbReference type="AlphaFoldDB" id="A0A9D5K030"/>
<dbReference type="Proteomes" id="UP000649604">
    <property type="component" value="Unassembled WGS sequence"/>
</dbReference>
<evidence type="ECO:0000313" key="3">
    <source>
        <dbReference type="EMBL" id="MBD3327288.1"/>
    </source>
</evidence>
<evidence type="ECO:0000313" key="4">
    <source>
        <dbReference type="Proteomes" id="UP000649604"/>
    </source>
</evidence>
<feature type="domain" description="AMMECR1" evidence="2">
    <location>
        <begin position="311"/>
        <end position="495"/>
    </location>
</feature>
<dbReference type="Gene3D" id="3.30.700.20">
    <property type="entry name" value="Hypothetical protein ph0010, domain 1"/>
    <property type="match status" value="1"/>
</dbReference>
<name>A0A9D5K030_9BACT</name>
<dbReference type="InterPro" id="IPR027485">
    <property type="entry name" value="AMMECR1_N"/>
</dbReference>
<protein>
    <submittedName>
        <fullName evidence="3">AmmeMemoRadiSam system protein B</fullName>
    </submittedName>
</protein>
<dbReference type="InterPro" id="IPR036071">
    <property type="entry name" value="AMMECR1_dom_sf"/>
</dbReference>
<dbReference type="NCBIfam" id="TIGR04335">
    <property type="entry name" value="AmmeMemoSam_A"/>
    <property type="match status" value="1"/>
</dbReference>
<evidence type="ECO:0000256" key="1">
    <source>
        <dbReference type="ARBA" id="ARBA00006315"/>
    </source>
</evidence>
<dbReference type="NCBIfam" id="TIGR00296">
    <property type="entry name" value="TIGR00296 family protein"/>
    <property type="match status" value="1"/>
</dbReference>
<evidence type="ECO:0000259" key="2">
    <source>
        <dbReference type="PROSITE" id="PS51112"/>
    </source>
</evidence>
<dbReference type="Pfam" id="PF01875">
    <property type="entry name" value="Memo"/>
    <property type="match status" value="1"/>
</dbReference>
<organism evidence="3 4">
    <name type="scientific">candidate division KSB3 bacterium</name>
    <dbReference type="NCBI Taxonomy" id="2044937"/>
    <lineage>
        <taxon>Bacteria</taxon>
        <taxon>candidate division KSB3</taxon>
    </lineage>
</organism>
<dbReference type="PROSITE" id="PS51112">
    <property type="entry name" value="AMMECR1"/>
    <property type="match status" value="1"/>
</dbReference>